<dbReference type="Gene3D" id="1.25.40.20">
    <property type="entry name" value="Ankyrin repeat-containing domain"/>
    <property type="match status" value="3"/>
</dbReference>
<evidence type="ECO:0000256" key="5">
    <source>
        <dbReference type="ARBA" id="ARBA00023043"/>
    </source>
</evidence>
<dbReference type="InterPro" id="IPR011011">
    <property type="entry name" value="Znf_FYVE_PHD"/>
</dbReference>
<feature type="repeat" description="ANK" evidence="6">
    <location>
        <begin position="259"/>
        <end position="294"/>
    </location>
</feature>
<evidence type="ECO:0000259" key="9">
    <source>
        <dbReference type="PROSITE" id="PS50178"/>
    </source>
</evidence>
<dbReference type="SUPFAM" id="SSF48403">
    <property type="entry name" value="Ankyrin repeat"/>
    <property type="match status" value="3"/>
</dbReference>
<keyword evidence="5 6" id="KW-0040">ANK repeat</keyword>
<dbReference type="Gene3D" id="3.30.40.10">
    <property type="entry name" value="Zinc/RING finger domain, C3HC4 (zinc finger)"/>
    <property type="match status" value="1"/>
</dbReference>
<dbReference type="PROSITE" id="PS50297">
    <property type="entry name" value="ANK_REP_REGION"/>
    <property type="match status" value="4"/>
</dbReference>
<dbReference type="CDD" id="cd18501">
    <property type="entry name" value="BACK_ANKFY1_Rank5"/>
    <property type="match status" value="1"/>
</dbReference>
<dbReference type="Pfam" id="PF00023">
    <property type="entry name" value="Ank"/>
    <property type="match status" value="1"/>
</dbReference>
<dbReference type="PROSITE" id="PS50097">
    <property type="entry name" value="BTB"/>
    <property type="match status" value="1"/>
</dbReference>
<dbReference type="InterPro" id="IPR036770">
    <property type="entry name" value="Ankyrin_rpt-contain_sf"/>
</dbReference>
<dbReference type="InterPro" id="IPR002110">
    <property type="entry name" value="Ankyrin_rpt"/>
</dbReference>
<evidence type="ECO:0000256" key="1">
    <source>
        <dbReference type="ARBA" id="ARBA00022723"/>
    </source>
</evidence>
<dbReference type="InterPro" id="IPR049763">
    <property type="entry name" value="ANKFY1_BACK"/>
</dbReference>
<dbReference type="Pfam" id="PF01363">
    <property type="entry name" value="FYVE"/>
    <property type="match status" value="1"/>
</dbReference>
<dbReference type="SMART" id="SM00248">
    <property type="entry name" value="ANK"/>
    <property type="match status" value="17"/>
</dbReference>
<dbReference type="InterPro" id="IPR017455">
    <property type="entry name" value="Znf_FYVE-rel"/>
</dbReference>
<keyword evidence="2" id="KW-0677">Repeat</keyword>
<dbReference type="GO" id="GO:0008270">
    <property type="term" value="F:zinc ion binding"/>
    <property type="evidence" value="ECO:0007669"/>
    <property type="project" value="UniProtKB-KW"/>
</dbReference>
<feature type="repeat" description="ANK" evidence="6">
    <location>
        <begin position="830"/>
        <end position="862"/>
    </location>
</feature>
<dbReference type="FunFam" id="1.25.40.20:FF:001207">
    <property type="entry name" value="Uncharacterized protein"/>
    <property type="match status" value="1"/>
</dbReference>
<dbReference type="Pfam" id="PF00651">
    <property type="entry name" value="BTB"/>
    <property type="match status" value="1"/>
</dbReference>
<organism evidence="10 11">
    <name type="scientific">Caenorhabditis nigoni</name>
    <dbReference type="NCBI Taxonomy" id="1611254"/>
    <lineage>
        <taxon>Eukaryota</taxon>
        <taxon>Metazoa</taxon>
        <taxon>Ecdysozoa</taxon>
        <taxon>Nematoda</taxon>
        <taxon>Chromadorea</taxon>
        <taxon>Rhabditida</taxon>
        <taxon>Rhabditina</taxon>
        <taxon>Rhabditomorpha</taxon>
        <taxon>Rhabditoidea</taxon>
        <taxon>Rhabditidae</taxon>
        <taxon>Peloderinae</taxon>
        <taxon>Caenorhabditis</taxon>
    </lineage>
</organism>
<dbReference type="SMART" id="SM00064">
    <property type="entry name" value="FYVE"/>
    <property type="match status" value="1"/>
</dbReference>
<evidence type="ECO:0000256" key="6">
    <source>
        <dbReference type="PROSITE-ProRule" id="PRU00023"/>
    </source>
</evidence>
<feature type="repeat" description="ANK" evidence="6">
    <location>
        <begin position="989"/>
        <end position="1021"/>
    </location>
</feature>
<gene>
    <name evidence="10" type="primary">Cni-F22G12.4</name>
    <name evidence="10" type="synonym">Cnig_chr_I.g3562</name>
    <name evidence="10" type="ORF">B9Z55_003562</name>
</gene>
<evidence type="ECO:0000256" key="2">
    <source>
        <dbReference type="ARBA" id="ARBA00022737"/>
    </source>
</evidence>
<dbReference type="SUPFAM" id="SSF54695">
    <property type="entry name" value="POZ domain"/>
    <property type="match status" value="1"/>
</dbReference>
<dbReference type="InterPro" id="IPR013083">
    <property type="entry name" value="Znf_RING/FYVE/PHD"/>
</dbReference>
<dbReference type="PANTHER" id="PTHR24198:SF165">
    <property type="entry name" value="ANKYRIN REPEAT-CONTAINING PROTEIN-RELATED"/>
    <property type="match status" value="1"/>
</dbReference>
<proteinExistence type="predicted"/>
<dbReference type="Proteomes" id="UP000230233">
    <property type="component" value="Chromosome I"/>
</dbReference>
<dbReference type="AlphaFoldDB" id="A0A2G5VQW5"/>
<feature type="repeat" description="ANK" evidence="6">
    <location>
        <begin position="692"/>
        <end position="724"/>
    </location>
</feature>
<sequence>MSGKEEEVDYLHILKEQFNALQSEHLELRRKYDLQNASSNSENSEDTLPSRLLTLTSSLLEKPKFSDVKFKFPAENSKHHAEIPAHKFVLAARTDFWKLDSEDVKILEIPDDVDSEAFHVAIRWIYTDYIDLKIDDNQLLKVCETAAAFRLEQLKNVCIQQLGARLNVDNCIQIYEFAEKQSLRPLSTVCGAMIASSWDQLGPAHFANMTAPLLYRLIDGNTANVLHSIVSIGREDVLFLYFMQNSGKMPACLNELDSDGASALEKALCSDHQKSPLIAQQLIEKGADVNVKDTERGETILMRMCRKDNISAMDFLVKHGADGRLCQSPGDYNVVHVAARIPSLQLAKWIEENKEMLDLNKIDAEERTPLMCSVIANNHIISESLIRTGIAHLDVATSEGHTALSTCLLMSEFPNRRISELLILNGANVNFRIYSNQVPLINEIVARRDTVGVESLLAAGVDCHVADSNGKTACHVAADSEAPEVLSRIVEARRGLRWPRDSEDKTALDIAVEKRDLKLARICIKGGADVNSHDKNGRSLLSKAILANDDEIGVFLIENDAKAKNEDRIDGKTYLEAACERGLLSTVRSFISNGCKLNERCSTGYSLVHAALKNQKFEVAALLVNFGCDLESKVKLSESGDVLEENDETWSTTQTLLHRLIDDGDEPGAVFLIENGADVNCRKIYSNPADDDQFTPAHMAISWGQNAILQALRDKGAELSAVDQDGRTPAHIGVREQNTEGVKILLDAENVEFIPIRDKFGQTILSQSMTMKDHEMASLIVGRQPHAAVQTNGNGENLLHQAIRSNDFESVLFLLAVAKADPCRSINDGSQKTPLHLAAISKNEMILRNLILVNENVNLAASDGSTPLLEALKCRNHQHAAILLENGAEPNLKDEHGENVCSFPAMLCAVRSGSLDCIRVVADSPKTNRYTRNKIGYTSLHICALLTIDKLPKRTTSGDVIELVLEYEEKAGILNEKQMASFIDARDADGNTALMIAYSQGNAGVCRSLLKRRACMGQRNNGDVNVFTYETATKQLLLGLLESLESEPRWSDGDTCDCGTRFSLTQRKHHCRHCGRHVCSKCSETQMPIAKYGEEKRVRVCDVCAHVISTGTAPRATNRN</sequence>
<keyword evidence="3 7" id="KW-0863">Zinc-finger</keyword>
<feature type="domain" description="FYVE-type" evidence="9">
    <location>
        <begin position="1058"/>
        <end position="1109"/>
    </location>
</feature>
<evidence type="ECO:0000259" key="8">
    <source>
        <dbReference type="PROSITE" id="PS50097"/>
    </source>
</evidence>
<evidence type="ECO:0000256" key="7">
    <source>
        <dbReference type="PROSITE-ProRule" id="PRU00091"/>
    </source>
</evidence>
<dbReference type="STRING" id="1611254.A0A2G5VQW5"/>
<dbReference type="PROSITE" id="PS50088">
    <property type="entry name" value="ANK_REPEAT"/>
    <property type="match status" value="6"/>
</dbReference>
<dbReference type="PANTHER" id="PTHR24198">
    <property type="entry name" value="ANKYRIN REPEAT AND PROTEIN KINASE DOMAIN-CONTAINING PROTEIN"/>
    <property type="match status" value="1"/>
</dbReference>
<keyword evidence="4" id="KW-0862">Zinc</keyword>
<dbReference type="EMBL" id="PDUG01000001">
    <property type="protein sequence ID" value="PIC54225.1"/>
    <property type="molecule type" value="Genomic_DNA"/>
</dbReference>
<keyword evidence="11" id="KW-1185">Reference proteome</keyword>
<dbReference type="PROSITE" id="PS50178">
    <property type="entry name" value="ZF_FYVE"/>
    <property type="match status" value="1"/>
</dbReference>
<dbReference type="Pfam" id="PF12796">
    <property type="entry name" value="Ank_2"/>
    <property type="match status" value="4"/>
</dbReference>
<keyword evidence="1" id="KW-0479">Metal-binding</keyword>
<evidence type="ECO:0000256" key="4">
    <source>
        <dbReference type="ARBA" id="ARBA00022833"/>
    </source>
</evidence>
<dbReference type="InterPro" id="IPR000210">
    <property type="entry name" value="BTB/POZ_dom"/>
</dbReference>
<accession>A0A2G5VQW5</accession>
<dbReference type="SUPFAM" id="SSF57903">
    <property type="entry name" value="FYVE/PHD zinc finger"/>
    <property type="match status" value="1"/>
</dbReference>
<evidence type="ECO:0008006" key="12">
    <source>
        <dbReference type="Google" id="ProtNLM"/>
    </source>
</evidence>
<protein>
    <recommendedName>
        <fullName evidence="12">FYVE-type domain-containing protein</fullName>
    </recommendedName>
</protein>
<dbReference type="Gene3D" id="3.30.710.10">
    <property type="entry name" value="Potassium Channel Kv1.1, Chain A"/>
    <property type="match status" value="1"/>
</dbReference>
<evidence type="ECO:0000313" key="10">
    <source>
        <dbReference type="EMBL" id="PIC54225.1"/>
    </source>
</evidence>
<dbReference type="OrthoDB" id="2306477at2759"/>
<comment type="caution">
    <text evidence="10">The sequence shown here is derived from an EMBL/GenBank/DDBJ whole genome shotgun (WGS) entry which is preliminary data.</text>
</comment>
<dbReference type="SMART" id="SM00225">
    <property type="entry name" value="BTB"/>
    <property type="match status" value="1"/>
</dbReference>
<evidence type="ECO:0000256" key="3">
    <source>
        <dbReference type="ARBA" id="ARBA00022771"/>
    </source>
</evidence>
<dbReference type="InterPro" id="IPR011333">
    <property type="entry name" value="SKP1/BTB/POZ_sf"/>
</dbReference>
<reference evidence="11" key="1">
    <citation type="submission" date="2017-10" db="EMBL/GenBank/DDBJ databases">
        <title>Rapid genome shrinkage in a self-fertile nematode reveals novel sperm competition proteins.</title>
        <authorList>
            <person name="Yin D."/>
            <person name="Schwarz E.M."/>
            <person name="Thomas C.G."/>
            <person name="Felde R.L."/>
            <person name="Korf I.F."/>
            <person name="Cutter A.D."/>
            <person name="Schartner C.M."/>
            <person name="Ralston E.J."/>
            <person name="Meyer B.J."/>
            <person name="Haag E.S."/>
        </authorList>
    </citation>
    <scope>NUCLEOTIDE SEQUENCE [LARGE SCALE GENOMIC DNA]</scope>
    <source>
        <strain evidence="11">JU1422</strain>
    </source>
</reference>
<feature type="domain" description="BTB" evidence="8">
    <location>
        <begin position="66"/>
        <end position="134"/>
    </location>
</feature>
<name>A0A2G5VQW5_9PELO</name>
<feature type="repeat" description="ANK" evidence="6">
    <location>
        <begin position="503"/>
        <end position="535"/>
    </location>
</feature>
<evidence type="ECO:0000313" key="11">
    <source>
        <dbReference type="Proteomes" id="UP000230233"/>
    </source>
</evidence>
<feature type="repeat" description="ANK" evidence="6">
    <location>
        <begin position="863"/>
        <end position="895"/>
    </location>
</feature>
<dbReference type="InterPro" id="IPR000306">
    <property type="entry name" value="Znf_FYVE"/>
</dbReference>